<comment type="caution">
    <text evidence="5">The sequence shown here is derived from an EMBL/GenBank/DDBJ whole genome shotgun (WGS) entry which is preliminary data.</text>
</comment>
<evidence type="ECO:0000256" key="1">
    <source>
        <dbReference type="ARBA" id="ARBA00022737"/>
    </source>
</evidence>
<feature type="compositionally biased region" description="Basic and acidic residues" evidence="3">
    <location>
        <begin position="641"/>
        <end position="661"/>
    </location>
</feature>
<dbReference type="Gene3D" id="3.10.110.10">
    <property type="entry name" value="Ubiquitin Conjugating Enzyme"/>
    <property type="match status" value="1"/>
</dbReference>
<dbReference type="Pfam" id="PF00179">
    <property type="entry name" value="UQ_con"/>
    <property type="match status" value="1"/>
</dbReference>
<protein>
    <recommendedName>
        <fullName evidence="4">UBC core domain-containing protein</fullName>
    </recommendedName>
</protein>
<evidence type="ECO:0000313" key="6">
    <source>
        <dbReference type="Proteomes" id="UP000078046"/>
    </source>
</evidence>
<evidence type="ECO:0000256" key="2">
    <source>
        <dbReference type="ARBA" id="ARBA00022803"/>
    </source>
</evidence>
<feature type="domain" description="UBC core" evidence="4">
    <location>
        <begin position="8"/>
        <end position="158"/>
    </location>
</feature>
<evidence type="ECO:0000313" key="5">
    <source>
        <dbReference type="EMBL" id="OAF65671.1"/>
    </source>
</evidence>
<reference evidence="5 6" key="1">
    <citation type="submission" date="2016-04" db="EMBL/GenBank/DDBJ databases">
        <title>The genome of Intoshia linei affirms orthonectids as highly simplified spiralians.</title>
        <authorList>
            <person name="Mikhailov K.V."/>
            <person name="Slusarev G.S."/>
            <person name="Nikitin M.A."/>
            <person name="Logacheva M.D."/>
            <person name="Penin A."/>
            <person name="Aleoshin V."/>
            <person name="Panchin Y.V."/>
        </authorList>
    </citation>
    <scope>NUCLEOTIDE SEQUENCE [LARGE SCALE GENOMIC DNA]</scope>
    <source>
        <strain evidence="5">Intl2013</strain>
        <tissue evidence="5">Whole animal</tissue>
    </source>
</reference>
<dbReference type="SMART" id="SM00212">
    <property type="entry name" value="UBCc"/>
    <property type="match status" value="1"/>
</dbReference>
<dbReference type="GO" id="GO:0070062">
    <property type="term" value="C:extracellular exosome"/>
    <property type="evidence" value="ECO:0007669"/>
    <property type="project" value="TreeGrafter"/>
</dbReference>
<name>A0A177AW79_9BILA</name>
<dbReference type="EMBL" id="LWCA01001193">
    <property type="protein sequence ID" value="OAF65671.1"/>
    <property type="molecule type" value="Genomic_DNA"/>
</dbReference>
<dbReference type="AlphaFoldDB" id="A0A177AW79"/>
<dbReference type="SUPFAM" id="SSF54495">
    <property type="entry name" value="UBC-like"/>
    <property type="match status" value="1"/>
</dbReference>
<dbReference type="PANTHER" id="PTHR44314:SF1">
    <property type="entry name" value="CILIA- AND FLAGELLA-ASSOCIATED PROTEIN 70"/>
    <property type="match status" value="1"/>
</dbReference>
<organism evidence="5 6">
    <name type="scientific">Intoshia linei</name>
    <dbReference type="NCBI Taxonomy" id="1819745"/>
    <lineage>
        <taxon>Eukaryota</taxon>
        <taxon>Metazoa</taxon>
        <taxon>Spiralia</taxon>
        <taxon>Lophotrochozoa</taxon>
        <taxon>Mesozoa</taxon>
        <taxon>Orthonectida</taxon>
        <taxon>Rhopaluridae</taxon>
        <taxon>Intoshia</taxon>
    </lineage>
</organism>
<dbReference type="InterPro" id="IPR016135">
    <property type="entry name" value="UBQ-conjugating_enzyme/RWD"/>
</dbReference>
<dbReference type="InterPro" id="IPR052628">
    <property type="entry name" value="CFAP70"/>
</dbReference>
<dbReference type="OrthoDB" id="1158011at2759"/>
<dbReference type="GO" id="GO:0060271">
    <property type="term" value="P:cilium assembly"/>
    <property type="evidence" value="ECO:0007669"/>
    <property type="project" value="TreeGrafter"/>
</dbReference>
<keyword evidence="6" id="KW-1185">Reference proteome</keyword>
<feature type="compositionally biased region" description="Polar residues" evidence="3">
    <location>
        <begin position="629"/>
        <end position="638"/>
    </location>
</feature>
<proteinExistence type="predicted"/>
<evidence type="ECO:0000256" key="3">
    <source>
        <dbReference type="SAM" id="MobiDB-lite"/>
    </source>
</evidence>
<feature type="region of interest" description="Disordered" evidence="3">
    <location>
        <begin position="629"/>
        <end position="669"/>
    </location>
</feature>
<dbReference type="CDD" id="cd23799">
    <property type="entry name" value="UBCc_UBE2J"/>
    <property type="match status" value="1"/>
</dbReference>
<evidence type="ECO:0000259" key="4">
    <source>
        <dbReference type="PROSITE" id="PS50127"/>
    </source>
</evidence>
<dbReference type="GO" id="GO:0003341">
    <property type="term" value="P:cilium movement"/>
    <property type="evidence" value="ECO:0007669"/>
    <property type="project" value="TreeGrafter"/>
</dbReference>
<accession>A0A177AW79</accession>
<gene>
    <name evidence="5" type="ORF">A3Q56_06594</name>
</gene>
<dbReference type="FunFam" id="3.10.110.10:FF:000086">
    <property type="entry name" value="Ubiquitin-conjugating enzyme E2 J1"/>
    <property type="match status" value="1"/>
</dbReference>
<dbReference type="PROSITE" id="PS50127">
    <property type="entry name" value="UBC_2"/>
    <property type="match status" value="1"/>
</dbReference>
<dbReference type="GO" id="GO:0031514">
    <property type="term" value="C:motile cilium"/>
    <property type="evidence" value="ECO:0007669"/>
    <property type="project" value="TreeGrafter"/>
</dbReference>
<dbReference type="PANTHER" id="PTHR44314">
    <property type="entry name" value="CILIA- AND FLAGELLA-ASSOCIATED PROTEIN 70"/>
    <property type="match status" value="1"/>
</dbReference>
<dbReference type="InterPro" id="IPR000608">
    <property type="entry name" value="UBC"/>
</dbReference>
<sequence length="897" mass="103454">MSFNLKNAAVKRLMREAKEMSDPTEQFYATPVNDNLFEWHFTFRGLMDSDYDGGIYHGRINFPTEYPMKPPSFMFSTDNGRFETNTKICLSISVHHPESWQPSWSTRTAILAIMGFMNTESPGAIGALNFSSKMRISLAKKSINYKCKVCGSVCSLLLPIKNKKLYASMKNETQEAAAKMAITTELAEEKLDKNVSDQPSTSDSKSYVELNSVNDNMNTLKERSKNIYERQKAYYNKEKHQPEIQKKIIQPSIETNTTNPNPPIIGSKSDNWNMIVKSEFGDRILGESPKIEVHKSEPCHINFNSYLHFQPTSKEIDEICNFPIILNFIEILPKEKKQKDEKTVLMYQCVVDLINLINSCETEHFMTLQVHRVDNVTNDITKIVDIVSTAKVKISVRESIFSEKLLESKVCIASLTLESLFSPPDAWVNSTGNFYYVGAFPFIFNDKENLLIFNEGHLEPPLTSRNKSLQLKRWNCRNGKIMGNAVYMNNSFLSFEDEKSQVGQNDKSFIKFREEVEVEKSHVTWNNEQRKYMDEECTKTLSDNIAKYRLFPLEIFRVSAAAPGKSKKDDEINVSYHGVAYIDMTPLLYPGVTYLRGYFRVCGFNEQEYTKTTQQKTILENATKIVSSLSHKNGNSPFPKSKKDKDKQSVKDVKSTNKADITDDGSGYNTEGQIFNENKTYVSIDITLSRPLVKKRTIEAINKTISEIIPDRPAYPFEILDEYSLLVNEESLIDGDETYDNIEERRENIIYKLNSSGKHYAFREQLKYTIVNVIRHTFGQTTNIENEDELHKFVAELHVYLVDKMHKALNEMLSIEESIPIPEPITTSEQMKNFACEAEHQKKCELALSYHQDRLDRDTKDPDVWFDFGIFHYSRKEHIKVTFLSFLFIKNKKRKKN</sequence>
<dbReference type="Proteomes" id="UP000078046">
    <property type="component" value="Unassembled WGS sequence"/>
</dbReference>
<keyword evidence="2" id="KW-0802">TPR repeat</keyword>
<keyword evidence="1" id="KW-0677">Repeat</keyword>